<dbReference type="Pfam" id="PF00128">
    <property type="entry name" value="Alpha-amylase"/>
    <property type="match status" value="1"/>
</dbReference>
<comment type="caution">
    <text evidence="3">The sequence shown here is derived from an EMBL/GenBank/DDBJ whole genome shotgun (WGS) entry which is preliminary data.</text>
</comment>
<protein>
    <submittedName>
        <fullName evidence="3">Alpha,alpha-phosphotrehalase</fullName>
        <ecNumber evidence="3">3.2.1.93</ecNumber>
    </submittedName>
</protein>
<dbReference type="InterPro" id="IPR017853">
    <property type="entry name" value="GH"/>
</dbReference>
<evidence type="ECO:0000256" key="1">
    <source>
        <dbReference type="ARBA" id="ARBA00008061"/>
    </source>
</evidence>
<accession>A0ABR7SCG0</accession>
<dbReference type="InterPro" id="IPR013780">
    <property type="entry name" value="Glyco_hydro_b"/>
</dbReference>
<dbReference type="EC" id="3.2.1.93" evidence="3"/>
<dbReference type="Proteomes" id="UP000642284">
    <property type="component" value="Unassembled WGS sequence"/>
</dbReference>
<dbReference type="PANTHER" id="PTHR10357">
    <property type="entry name" value="ALPHA-AMYLASE FAMILY MEMBER"/>
    <property type="match status" value="1"/>
</dbReference>
<keyword evidence="4" id="KW-1185">Reference proteome</keyword>
<sequence length="557" mass="62132">MSTAPTPWWQTGTVYQIYPKSFQDTTGSGTGDLRGVIRRLGHLAELGVDAVWLTPVYRSPQVDNGYDVADYCAIDPAYGSMADFDDLVTALHARGMKLVMDMVFNHTSTEHPWFRAAVQDPEGPYRDFYIWRAPAPDGGPPNNWRSKFGGSAWTYEPGSGEYYLHLFAPEQADINWANPRVRSAVRDVIHFWARKGVDGVRLDVVNLISKTQGLPDAPDTDGREFYTDGPEVHAYLQELSGKALRPYGLMSVGEMSSTTLEHCRQYADASGRELSMTFNFHHLKVDYPGGDKWTVAPPDLVELKRLFAHWQQGMHGRAWNALFWCNHDQPRIVSRFGDDGELHGPSAKMLAMVLHGMQGTPYVYQGEEFGMTNPGYRSIGDYRDVESLNLYEERIAAGVPEARILDVLAAKSRDNGRTPMQWDDTVNGGFTTGTPWLRPAGNSGALNAASAVKDEDSVFHTYKRLIALRKELDVLVHGDYTDLDPADPRVWSYVRRHGADELLVVANFSGTPVPWDRPGVLDGGGWLQLLTNYPQASGTPTSGTLRPYQAGMWLRRG</sequence>
<evidence type="ECO:0000313" key="4">
    <source>
        <dbReference type="Proteomes" id="UP000642284"/>
    </source>
</evidence>
<dbReference type="InterPro" id="IPR045857">
    <property type="entry name" value="O16G_dom_2"/>
</dbReference>
<dbReference type="Gene3D" id="3.20.20.80">
    <property type="entry name" value="Glycosidases"/>
    <property type="match status" value="1"/>
</dbReference>
<evidence type="ECO:0000313" key="3">
    <source>
        <dbReference type="EMBL" id="MBC9712048.1"/>
    </source>
</evidence>
<dbReference type="GO" id="GO:0008788">
    <property type="term" value="F:alpha,alpha-phosphotrehalase activity"/>
    <property type="evidence" value="ECO:0007669"/>
    <property type="project" value="UniProtKB-EC"/>
</dbReference>
<dbReference type="RefSeq" id="WP_187812541.1">
    <property type="nucleotide sequence ID" value="NZ_JACTVJ010000004.1"/>
</dbReference>
<dbReference type="InterPro" id="IPR006047">
    <property type="entry name" value="GH13_cat_dom"/>
</dbReference>
<dbReference type="EMBL" id="JACTVJ010000004">
    <property type="protein sequence ID" value="MBC9712048.1"/>
    <property type="molecule type" value="Genomic_DNA"/>
</dbReference>
<evidence type="ECO:0000259" key="2">
    <source>
        <dbReference type="SMART" id="SM00642"/>
    </source>
</evidence>
<dbReference type="NCBIfam" id="NF008183">
    <property type="entry name" value="PRK10933.1"/>
    <property type="match status" value="1"/>
</dbReference>
<dbReference type="Gene3D" id="2.60.40.1180">
    <property type="entry name" value="Golgi alpha-mannosidase II"/>
    <property type="match status" value="1"/>
</dbReference>
<comment type="similarity">
    <text evidence="1">Belongs to the glycosyl hydrolase 13 family.</text>
</comment>
<gene>
    <name evidence="3" type="ORF">H9Y04_05630</name>
</gene>
<dbReference type="Pfam" id="PF16657">
    <property type="entry name" value="Malt_amylase_C"/>
    <property type="match status" value="1"/>
</dbReference>
<feature type="domain" description="Glycosyl hydrolase family 13 catalytic" evidence="2">
    <location>
        <begin position="16"/>
        <end position="417"/>
    </location>
</feature>
<dbReference type="PANTHER" id="PTHR10357:SF179">
    <property type="entry name" value="NEUTRAL AND BASIC AMINO ACID TRANSPORT PROTEIN RBAT"/>
    <property type="match status" value="1"/>
</dbReference>
<dbReference type="SUPFAM" id="SSF51445">
    <property type="entry name" value="(Trans)glycosidases"/>
    <property type="match status" value="1"/>
</dbReference>
<dbReference type="InterPro" id="IPR032091">
    <property type="entry name" value="Malt_amylase-like_C"/>
</dbReference>
<dbReference type="SMART" id="SM00642">
    <property type="entry name" value="Aamy"/>
    <property type="match status" value="1"/>
</dbReference>
<dbReference type="SUPFAM" id="SSF51011">
    <property type="entry name" value="Glycosyl hydrolase domain"/>
    <property type="match status" value="1"/>
</dbReference>
<dbReference type="CDD" id="cd11333">
    <property type="entry name" value="AmyAc_SI_OligoGlu_DGase"/>
    <property type="match status" value="1"/>
</dbReference>
<organism evidence="3 4">
    <name type="scientific">Streptomyces polyasparticus</name>
    <dbReference type="NCBI Taxonomy" id="2767826"/>
    <lineage>
        <taxon>Bacteria</taxon>
        <taxon>Bacillati</taxon>
        <taxon>Actinomycetota</taxon>
        <taxon>Actinomycetes</taxon>
        <taxon>Kitasatosporales</taxon>
        <taxon>Streptomycetaceae</taxon>
        <taxon>Streptomyces</taxon>
    </lineage>
</organism>
<keyword evidence="3" id="KW-0326">Glycosidase</keyword>
<reference evidence="3 4" key="1">
    <citation type="submission" date="2020-08" db="EMBL/GenBank/DDBJ databases">
        <title>Genemic of Streptomyces polyaspartic.</title>
        <authorList>
            <person name="Liu W."/>
        </authorList>
    </citation>
    <scope>NUCLEOTIDE SEQUENCE [LARGE SCALE GENOMIC DNA]</scope>
    <source>
        <strain evidence="3 4">TRM66268-LWL</strain>
    </source>
</reference>
<proteinExistence type="inferred from homology"/>
<dbReference type="Gene3D" id="3.90.400.10">
    <property type="entry name" value="Oligo-1,6-glucosidase, Domain 2"/>
    <property type="match status" value="1"/>
</dbReference>
<keyword evidence="3" id="KW-0378">Hydrolase</keyword>
<name>A0ABR7SCG0_9ACTN</name>